<feature type="domain" description="EGF-like" evidence="12">
    <location>
        <begin position="235"/>
        <end position="246"/>
    </location>
</feature>
<evidence type="ECO:0000313" key="14">
    <source>
        <dbReference type="EMBL" id="CAD8670148.1"/>
    </source>
</evidence>
<feature type="compositionally biased region" description="Basic residues" evidence="11">
    <location>
        <begin position="76"/>
        <end position="87"/>
    </location>
</feature>
<protein>
    <recommendedName>
        <fullName evidence="12">EGF-like domain-containing protein</fullName>
    </recommendedName>
</protein>
<dbReference type="GO" id="GO:0000139">
    <property type="term" value="C:Golgi membrane"/>
    <property type="evidence" value="ECO:0007669"/>
    <property type="project" value="UniProtKB-SubCell"/>
</dbReference>
<feature type="compositionally biased region" description="Basic and acidic residues" evidence="11">
    <location>
        <begin position="155"/>
        <end position="203"/>
    </location>
</feature>
<dbReference type="InterPro" id="IPR038578">
    <property type="entry name" value="GT29-like_sf"/>
</dbReference>
<sequence length="521" mass="59019">MRAGGHHLHGRHAISTSHLEGLSPRSWLFIAIAVFIVLSTLDLERRLHHHNDTIDDDLPPKPIEVRHLKHVEPHGRSPHGSRHKKYERPKPGELETKADPEQTIAAGRAYGLSEPKEDPTELEFQDQSEDTEDKEEEPWNIEEESLGGVQFVPKGVREQSETREDAPARERATQRASERAAERAARLRQAEEKKREAQREQLKKQVLAASSEADRGVETCEMCRWHGMCTFDGNCICAALWSGKSCESLTEFHRPKAMENFKEPYSLHDFIMTSRNLENQSSIWVARNPGKPDSEKTKIADVTRTLLKALPEEDPLSGILFKSCAVVGSSGILLLYDHGDEIDNHDAVFRFNSAPTRGYESKVGSRTTVRLTNSRNFGFRENPTEQVYQHMRVAAGLNKMLNHRRRQPHLQLYGMHPKFHSYVDESFNFLATSGLVGVVIALHKCAKVELYGFQVHPRHGVQYHYYSEADAPANEGRDDVEWLAVKALVSAGLVSFGEPCIIECHTSELWCENCQKELEAN</sequence>
<keyword evidence="3" id="KW-0328">Glycosyltransferase</keyword>
<evidence type="ECO:0000259" key="12">
    <source>
        <dbReference type="PROSITE" id="PS00022"/>
    </source>
</evidence>
<dbReference type="AlphaFoldDB" id="A0A6T7WP01"/>
<dbReference type="PANTHER" id="PTHR11987:SF36">
    <property type="entry name" value="SIA-ALPHA-2,3-GAL-BETA-1,4-GLCNAC-R:ALPHA 2,8-SIALYLTRANSFERASE"/>
    <property type="match status" value="1"/>
</dbReference>
<evidence type="ECO:0000256" key="8">
    <source>
        <dbReference type="ARBA" id="ARBA00023034"/>
    </source>
</evidence>
<reference evidence="14" key="1">
    <citation type="submission" date="2021-01" db="EMBL/GenBank/DDBJ databases">
        <authorList>
            <person name="Corre E."/>
            <person name="Pelletier E."/>
            <person name="Niang G."/>
            <person name="Scheremetjew M."/>
            <person name="Finn R."/>
            <person name="Kale V."/>
            <person name="Holt S."/>
            <person name="Cochrane G."/>
            <person name="Meng A."/>
            <person name="Brown T."/>
            <person name="Cohen L."/>
        </authorList>
    </citation>
    <scope>NUCLEOTIDE SEQUENCE</scope>
    <source>
        <strain evidence="14">CCMP722</strain>
    </source>
</reference>
<keyword evidence="7" id="KW-1133">Transmembrane helix</keyword>
<keyword evidence="6" id="KW-0735">Signal-anchor</keyword>
<keyword evidence="9" id="KW-0472">Membrane</keyword>
<accession>A0A6T7WP01</accession>
<keyword evidence="5" id="KW-0812">Transmembrane</keyword>
<evidence type="ECO:0000256" key="2">
    <source>
        <dbReference type="ARBA" id="ARBA00006003"/>
    </source>
</evidence>
<gene>
    <name evidence="13" type="ORF">POBO1169_LOCUS10318</name>
    <name evidence="14" type="ORF">POBO1169_LOCUS10319</name>
</gene>
<organism evidence="14">
    <name type="scientific">Pyramimonas obovata</name>
    <dbReference type="NCBI Taxonomy" id="1411642"/>
    <lineage>
        <taxon>Eukaryota</taxon>
        <taxon>Viridiplantae</taxon>
        <taxon>Chlorophyta</taxon>
        <taxon>Pyramimonadophyceae</taxon>
        <taxon>Pyramimonadales</taxon>
        <taxon>Pyramimonadaceae</taxon>
        <taxon>Pyramimonas</taxon>
        <taxon>Pyramimonas incertae sedis</taxon>
    </lineage>
</organism>
<dbReference type="CDD" id="cd19952">
    <property type="entry name" value="GT29"/>
    <property type="match status" value="1"/>
</dbReference>
<dbReference type="GO" id="GO:0008373">
    <property type="term" value="F:sialyltransferase activity"/>
    <property type="evidence" value="ECO:0007669"/>
    <property type="project" value="InterPro"/>
</dbReference>
<evidence type="ECO:0000313" key="13">
    <source>
        <dbReference type="EMBL" id="CAD8670146.1"/>
    </source>
</evidence>
<proteinExistence type="inferred from homology"/>
<keyword evidence="8" id="KW-0333">Golgi apparatus</keyword>
<evidence type="ECO:0000256" key="1">
    <source>
        <dbReference type="ARBA" id="ARBA00004323"/>
    </source>
</evidence>
<feature type="compositionally biased region" description="Acidic residues" evidence="11">
    <location>
        <begin position="120"/>
        <end position="145"/>
    </location>
</feature>
<dbReference type="InterPro" id="IPR050943">
    <property type="entry name" value="Glycosyltr_29_Sialyltrsf"/>
</dbReference>
<dbReference type="Pfam" id="PF00777">
    <property type="entry name" value="Glyco_transf_29"/>
    <property type="match status" value="1"/>
</dbReference>
<comment type="similarity">
    <text evidence="2">Belongs to the glycosyltransferase 29 family.</text>
</comment>
<evidence type="ECO:0000256" key="5">
    <source>
        <dbReference type="ARBA" id="ARBA00022692"/>
    </source>
</evidence>
<evidence type="ECO:0000256" key="7">
    <source>
        <dbReference type="ARBA" id="ARBA00022989"/>
    </source>
</evidence>
<evidence type="ECO:0000256" key="4">
    <source>
        <dbReference type="ARBA" id="ARBA00022679"/>
    </source>
</evidence>
<feature type="compositionally biased region" description="Basic and acidic residues" evidence="11">
    <location>
        <begin position="88"/>
        <end position="100"/>
    </location>
</feature>
<evidence type="ECO:0000256" key="9">
    <source>
        <dbReference type="ARBA" id="ARBA00023136"/>
    </source>
</evidence>
<dbReference type="PANTHER" id="PTHR11987">
    <property type="entry name" value="ALPHA-2,8-SIALYLTRANSFERASE"/>
    <property type="match status" value="1"/>
</dbReference>
<dbReference type="InterPro" id="IPR000742">
    <property type="entry name" value="EGF"/>
</dbReference>
<keyword evidence="10" id="KW-0325">Glycoprotein</keyword>
<dbReference type="EMBL" id="HBFA01020156">
    <property type="protein sequence ID" value="CAD8670148.1"/>
    <property type="molecule type" value="Transcribed_RNA"/>
</dbReference>
<dbReference type="Gene3D" id="3.90.1480.20">
    <property type="entry name" value="Glycosyl transferase family 29"/>
    <property type="match status" value="1"/>
</dbReference>
<name>A0A6T7WP01_9CHLO</name>
<keyword evidence="4" id="KW-0808">Transferase</keyword>
<evidence type="ECO:0000256" key="11">
    <source>
        <dbReference type="SAM" id="MobiDB-lite"/>
    </source>
</evidence>
<dbReference type="PROSITE" id="PS00022">
    <property type="entry name" value="EGF_1"/>
    <property type="match status" value="1"/>
</dbReference>
<evidence type="ECO:0000256" key="10">
    <source>
        <dbReference type="ARBA" id="ARBA00023180"/>
    </source>
</evidence>
<evidence type="ECO:0000256" key="6">
    <source>
        <dbReference type="ARBA" id="ARBA00022968"/>
    </source>
</evidence>
<feature type="region of interest" description="Disordered" evidence="11">
    <location>
        <begin position="70"/>
        <end position="211"/>
    </location>
</feature>
<dbReference type="EMBL" id="HBFA01020155">
    <property type="protein sequence ID" value="CAD8670146.1"/>
    <property type="molecule type" value="Transcribed_RNA"/>
</dbReference>
<evidence type="ECO:0000256" key="3">
    <source>
        <dbReference type="ARBA" id="ARBA00022676"/>
    </source>
</evidence>
<dbReference type="InterPro" id="IPR001675">
    <property type="entry name" value="Glyco_trans_29"/>
</dbReference>
<comment type="subcellular location">
    <subcellularLocation>
        <location evidence="1">Golgi apparatus membrane</location>
        <topology evidence="1">Single-pass type II membrane protein</topology>
    </subcellularLocation>
</comment>